<sequence length="378" mass="42535">MRTFFQTPWFTFLVLVGIAYPRDFVAAQRTSEVETKVNEYRPITEPTKLTLITAGTDLDAVLADIQAQTGNKLVDFRERFGQDVSQSLWNFSISDRDFWPVLDKFLDAADLGLYAASGEDALAVVNRTPDSLLRFGRACYSGPFRIEATNITARKGLRNPRESSAQLELEVAWEPRLNPISFSLAKDTLEITADDQTMLTVEKGVPVIGAEVLYGTHTAEMVVPLQLPPRQIRSLMYLKGQLIALVPAGKTEFRFTDLPVAADVEQIWGGVKVVLVDVIRKQSLWELRMRLEVVGKVQALQKYRGWAFQNRTYLENPEGEVVDHAGFETIGQSEGFLSLAYFFDLPVESLQGYTWVYHTPADITELPVEIELKDLPLP</sequence>
<keyword evidence="2" id="KW-1185">Reference proteome</keyword>
<dbReference type="RefSeq" id="WP_146447703.1">
    <property type="nucleotide sequence ID" value="NZ_SJPS01000001.1"/>
</dbReference>
<reference evidence="1 2" key="1">
    <citation type="submission" date="2019-02" db="EMBL/GenBank/DDBJ databases">
        <title>Deep-cultivation of Planctomycetes and their phenomic and genomic characterization uncovers novel biology.</title>
        <authorList>
            <person name="Wiegand S."/>
            <person name="Jogler M."/>
            <person name="Boedeker C."/>
            <person name="Pinto D."/>
            <person name="Vollmers J."/>
            <person name="Rivas-Marin E."/>
            <person name="Kohn T."/>
            <person name="Peeters S.H."/>
            <person name="Heuer A."/>
            <person name="Rast P."/>
            <person name="Oberbeckmann S."/>
            <person name="Bunk B."/>
            <person name="Jeske O."/>
            <person name="Meyerdierks A."/>
            <person name="Storesund J.E."/>
            <person name="Kallscheuer N."/>
            <person name="Luecker S."/>
            <person name="Lage O.M."/>
            <person name="Pohl T."/>
            <person name="Merkel B.J."/>
            <person name="Hornburger P."/>
            <person name="Mueller R.-W."/>
            <person name="Bruemmer F."/>
            <person name="Labrenz M."/>
            <person name="Spormann A.M."/>
            <person name="Op Den Camp H."/>
            <person name="Overmann J."/>
            <person name="Amann R."/>
            <person name="Jetten M.S.M."/>
            <person name="Mascher T."/>
            <person name="Medema M.H."/>
            <person name="Devos D.P."/>
            <person name="Kaster A.-K."/>
            <person name="Ovreas L."/>
            <person name="Rohde M."/>
            <person name="Galperin M.Y."/>
            <person name="Jogler C."/>
        </authorList>
    </citation>
    <scope>NUCLEOTIDE SEQUENCE [LARGE SCALE GENOMIC DNA]</scope>
    <source>
        <strain evidence="1 2">Pla144</strain>
    </source>
</reference>
<gene>
    <name evidence="1" type="ORF">Pla144_04960</name>
</gene>
<evidence type="ECO:0000313" key="2">
    <source>
        <dbReference type="Proteomes" id="UP000318437"/>
    </source>
</evidence>
<name>A0A5C6D237_9BACT</name>
<organism evidence="1 2">
    <name type="scientific">Bythopirellula polymerisocia</name>
    <dbReference type="NCBI Taxonomy" id="2528003"/>
    <lineage>
        <taxon>Bacteria</taxon>
        <taxon>Pseudomonadati</taxon>
        <taxon>Planctomycetota</taxon>
        <taxon>Planctomycetia</taxon>
        <taxon>Pirellulales</taxon>
        <taxon>Lacipirellulaceae</taxon>
        <taxon>Bythopirellula</taxon>
    </lineage>
</organism>
<dbReference type="OrthoDB" id="250183at2"/>
<dbReference type="Proteomes" id="UP000318437">
    <property type="component" value="Unassembled WGS sequence"/>
</dbReference>
<evidence type="ECO:0000313" key="1">
    <source>
        <dbReference type="EMBL" id="TWU29717.1"/>
    </source>
</evidence>
<accession>A0A5C6D237</accession>
<dbReference type="EMBL" id="SJPS01000001">
    <property type="protein sequence ID" value="TWU29717.1"/>
    <property type="molecule type" value="Genomic_DNA"/>
</dbReference>
<protein>
    <submittedName>
        <fullName evidence="1">Uncharacterized protein</fullName>
    </submittedName>
</protein>
<proteinExistence type="predicted"/>
<dbReference type="AlphaFoldDB" id="A0A5C6D237"/>
<comment type="caution">
    <text evidence="1">The sequence shown here is derived from an EMBL/GenBank/DDBJ whole genome shotgun (WGS) entry which is preliminary data.</text>
</comment>